<protein>
    <recommendedName>
        <fullName evidence="9">Zn(2)-C6 fungal-type domain-containing protein</fullName>
    </recommendedName>
</protein>
<dbReference type="CDD" id="cd12148">
    <property type="entry name" value="fungal_TF_MHR"/>
    <property type="match status" value="1"/>
</dbReference>
<dbReference type="PROSITE" id="PS00463">
    <property type="entry name" value="ZN2_CY6_FUNGAL_1"/>
    <property type="match status" value="1"/>
</dbReference>
<dbReference type="SUPFAM" id="SSF57701">
    <property type="entry name" value="Zn2/Cys6 DNA-binding domain"/>
    <property type="match status" value="1"/>
</dbReference>
<dbReference type="PROSITE" id="PS50048">
    <property type="entry name" value="ZN2_CY6_FUNGAL_2"/>
    <property type="match status" value="1"/>
</dbReference>
<dbReference type="Proteomes" id="UP000007963">
    <property type="component" value="Unassembled WGS sequence"/>
</dbReference>
<evidence type="ECO:0000256" key="5">
    <source>
        <dbReference type="ARBA" id="ARBA00023125"/>
    </source>
</evidence>
<dbReference type="HOGENOM" id="CLU_006524_6_0_1"/>
<name>Q0CR51_ASPTN</name>
<dbReference type="EMBL" id="CH476598">
    <property type="protein sequence ID" value="EAU35635.1"/>
    <property type="molecule type" value="Genomic_DNA"/>
</dbReference>
<dbReference type="STRING" id="341663.Q0CR51"/>
<evidence type="ECO:0000313" key="11">
    <source>
        <dbReference type="Proteomes" id="UP000007963"/>
    </source>
</evidence>
<accession>Q0CR51</accession>
<comment type="subcellular location">
    <subcellularLocation>
        <location evidence="1">Nucleus</location>
    </subcellularLocation>
</comment>
<dbReference type="AlphaFoldDB" id="Q0CR51"/>
<feature type="region of interest" description="Disordered" evidence="8">
    <location>
        <begin position="606"/>
        <end position="626"/>
    </location>
</feature>
<dbReference type="InterPro" id="IPR001138">
    <property type="entry name" value="Zn2Cys6_DnaBD"/>
</dbReference>
<dbReference type="OrthoDB" id="3365636at2759"/>
<evidence type="ECO:0000256" key="7">
    <source>
        <dbReference type="ARBA" id="ARBA00023242"/>
    </source>
</evidence>
<proteinExistence type="predicted"/>
<feature type="region of interest" description="Disordered" evidence="8">
    <location>
        <begin position="709"/>
        <end position="728"/>
    </location>
</feature>
<dbReference type="FunFam" id="4.10.240.10:FF:000003">
    <property type="entry name" value="C6 transcription factor (Leu3)"/>
    <property type="match status" value="1"/>
</dbReference>
<dbReference type="InterPro" id="IPR051089">
    <property type="entry name" value="prtT"/>
</dbReference>
<reference evidence="11" key="1">
    <citation type="submission" date="2005-09" db="EMBL/GenBank/DDBJ databases">
        <title>Annotation of the Aspergillus terreus NIH2624 genome.</title>
        <authorList>
            <person name="Birren B.W."/>
            <person name="Lander E.S."/>
            <person name="Galagan J.E."/>
            <person name="Nusbaum C."/>
            <person name="Devon K."/>
            <person name="Henn M."/>
            <person name="Ma L.-J."/>
            <person name="Jaffe D.B."/>
            <person name="Butler J."/>
            <person name="Alvarez P."/>
            <person name="Gnerre S."/>
            <person name="Grabherr M."/>
            <person name="Kleber M."/>
            <person name="Mauceli E.W."/>
            <person name="Brockman W."/>
            <person name="Rounsley S."/>
            <person name="Young S.K."/>
            <person name="LaButti K."/>
            <person name="Pushparaj V."/>
            <person name="DeCaprio D."/>
            <person name="Crawford M."/>
            <person name="Koehrsen M."/>
            <person name="Engels R."/>
            <person name="Montgomery P."/>
            <person name="Pearson M."/>
            <person name="Howarth C."/>
            <person name="Larson L."/>
            <person name="Luoma S."/>
            <person name="White J."/>
            <person name="Alvarado L."/>
            <person name="Kodira C.D."/>
            <person name="Zeng Q."/>
            <person name="Oleary S."/>
            <person name="Yandava C."/>
            <person name="Denning D.W."/>
            <person name="Nierman W.C."/>
            <person name="Milne T."/>
            <person name="Madden K."/>
        </authorList>
    </citation>
    <scope>NUCLEOTIDE SEQUENCE [LARGE SCALE GENOMIC DNA]</scope>
    <source>
        <strain evidence="11">NIH 2624 / FGSC A1156</strain>
    </source>
</reference>
<keyword evidence="2" id="KW-0479">Metal-binding</keyword>
<dbReference type="CDD" id="cd00067">
    <property type="entry name" value="GAL4"/>
    <property type="match status" value="1"/>
</dbReference>
<dbReference type="GO" id="GO:0000976">
    <property type="term" value="F:transcription cis-regulatory region binding"/>
    <property type="evidence" value="ECO:0007669"/>
    <property type="project" value="TreeGrafter"/>
</dbReference>
<dbReference type="GO" id="GO:0005634">
    <property type="term" value="C:nucleus"/>
    <property type="evidence" value="ECO:0007669"/>
    <property type="project" value="UniProtKB-SubCell"/>
</dbReference>
<dbReference type="PANTHER" id="PTHR31845">
    <property type="entry name" value="FINGER DOMAIN PROTEIN, PUTATIVE-RELATED"/>
    <property type="match status" value="1"/>
</dbReference>
<dbReference type="Pfam" id="PF04082">
    <property type="entry name" value="Fungal_trans"/>
    <property type="match status" value="1"/>
</dbReference>
<organism evidence="10 11">
    <name type="scientific">Aspergillus terreus (strain NIH 2624 / FGSC A1156)</name>
    <dbReference type="NCBI Taxonomy" id="341663"/>
    <lineage>
        <taxon>Eukaryota</taxon>
        <taxon>Fungi</taxon>
        <taxon>Dikarya</taxon>
        <taxon>Ascomycota</taxon>
        <taxon>Pezizomycotina</taxon>
        <taxon>Eurotiomycetes</taxon>
        <taxon>Eurotiomycetidae</taxon>
        <taxon>Eurotiales</taxon>
        <taxon>Aspergillaceae</taxon>
        <taxon>Aspergillus</taxon>
        <taxon>Aspergillus subgen. Circumdati</taxon>
    </lineage>
</organism>
<gene>
    <name evidence="10" type="ORF">ATEG_03833</name>
</gene>
<feature type="region of interest" description="Disordered" evidence="8">
    <location>
        <begin position="1"/>
        <end position="22"/>
    </location>
</feature>
<keyword evidence="5" id="KW-0238">DNA-binding</keyword>
<dbReference type="SMART" id="SM00066">
    <property type="entry name" value="GAL4"/>
    <property type="match status" value="1"/>
</dbReference>
<keyword evidence="7" id="KW-0539">Nucleus</keyword>
<dbReference type="PANTHER" id="PTHR31845:SF39">
    <property type="entry name" value="TRANSCRIPTION FACTOR PBCR-RELATED"/>
    <property type="match status" value="1"/>
</dbReference>
<dbReference type="Gene3D" id="4.10.240.10">
    <property type="entry name" value="Zn(2)-C6 fungal-type DNA-binding domain"/>
    <property type="match status" value="1"/>
</dbReference>
<evidence type="ECO:0000256" key="1">
    <source>
        <dbReference type="ARBA" id="ARBA00004123"/>
    </source>
</evidence>
<evidence type="ECO:0000313" key="10">
    <source>
        <dbReference type="EMBL" id="EAU35635.1"/>
    </source>
</evidence>
<dbReference type="InterPro" id="IPR007219">
    <property type="entry name" value="XnlR_reg_dom"/>
</dbReference>
<evidence type="ECO:0000256" key="6">
    <source>
        <dbReference type="ARBA" id="ARBA00023163"/>
    </source>
</evidence>
<sequence>MSTASSAAGDPAAGQQAAPTLQLNRSCESCRSLKVRCLPDSNSPNQCQRCAKAKRACVFVAPQKRRPRKRTDSRVAQLEREMRQMRSLLKGRLQADDSGPDSSDSDMEASLESDQKMDRNETLSPAMEAQSNTSGPTRHIDSHSPRFPPPPLPRDIGFPLTSFTPTLTESFPDNTSGPDVIERGVISLEYAEKLVVFFVTELMVFVPMVLLPPDTTASRLRRSKPVLFLSVLAAAALSVDDNLAAVLNQELVRLYAERFFINGDKSLELVQALLLMIIFYYPPDSPLKLQYYQYTHIAATMALEIGLASGSNVTNEMSSKPNKRGTYDEHLAQQARAVLGCYHLASTVAMKTRRPNLLSWNPWMNKCTLHLQRSPHVRDRQMAVWFELQRLVDEVMTSFGLEDTSVVNPLSEMRILTILRWFDDRMQSWKKNISPEMLHVPIAFEYHYTKLAIYELAVGEGYRDPESIKQQYYTLPAPDSDIQRKDAPLSAARIDITIKWMNAAQEMLDFFLTCDTDLLRKIPNLVYARVGAAMMSLLKIYHSVSVGSLGEVVTPETIKTGVYLDALGRRLTEASGDKKYRVPSRWLYVIAVKGRSWYEQIQEKTHPDDRQDLHAATGTPVNHPNALHTPQSFGPGVQTSMEMGADVSQIPSFHPMPGGTYGPGPPVGPVWPTDQPGTGVQNYLTMQQMATYPPPVLASYAYGGLQQQVSPGGTHHHRPMPPTNRAEGDCWVPEGNVYGMSNMQGF</sequence>
<dbReference type="GO" id="GO:0000981">
    <property type="term" value="F:DNA-binding transcription factor activity, RNA polymerase II-specific"/>
    <property type="evidence" value="ECO:0007669"/>
    <property type="project" value="InterPro"/>
</dbReference>
<evidence type="ECO:0000256" key="2">
    <source>
        <dbReference type="ARBA" id="ARBA00022723"/>
    </source>
</evidence>
<dbReference type="eggNOG" id="ENOG502S9TF">
    <property type="taxonomic scope" value="Eukaryota"/>
</dbReference>
<dbReference type="GO" id="GO:0006351">
    <property type="term" value="P:DNA-templated transcription"/>
    <property type="evidence" value="ECO:0007669"/>
    <property type="project" value="InterPro"/>
</dbReference>
<evidence type="ECO:0000259" key="9">
    <source>
        <dbReference type="PROSITE" id="PS50048"/>
    </source>
</evidence>
<dbReference type="VEuPathDB" id="FungiDB:ATEG_03833"/>
<evidence type="ECO:0000256" key="8">
    <source>
        <dbReference type="SAM" id="MobiDB-lite"/>
    </source>
</evidence>
<keyword evidence="4" id="KW-0805">Transcription regulation</keyword>
<dbReference type="GeneID" id="4318607"/>
<dbReference type="InterPro" id="IPR036864">
    <property type="entry name" value="Zn2-C6_fun-type_DNA-bd_sf"/>
</dbReference>
<keyword evidence="6" id="KW-0804">Transcription</keyword>
<feature type="region of interest" description="Disordered" evidence="8">
    <location>
        <begin position="88"/>
        <end position="146"/>
    </location>
</feature>
<feature type="compositionally biased region" description="Low complexity" evidence="8">
    <location>
        <begin position="1"/>
        <end position="19"/>
    </location>
</feature>
<evidence type="ECO:0000256" key="3">
    <source>
        <dbReference type="ARBA" id="ARBA00022833"/>
    </source>
</evidence>
<dbReference type="RefSeq" id="XP_001213011.1">
    <property type="nucleotide sequence ID" value="XM_001213011.1"/>
</dbReference>
<feature type="domain" description="Zn(2)-C6 fungal-type" evidence="9">
    <location>
        <begin position="26"/>
        <end position="59"/>
    </location>
</feature>
<dbReference type="GO" id="GO:0008270">
    <property type="term" value="F:zinc ion binding"/>
    <property type="evidence" value="ECO:0007669"/>
    <property type="project" value="InterPro"/>
</dbReference>
<dbReference type="GO" id="GO:0001216">
    <property type="term" value="F:DNA-binding transcription activator activity"/>
    <property type="evidence" value="ECO:0007669"/>
    <property type="project" value="UniProtKB-ARBA"/>
</dbReference>
<evidence type="ECO:0000256" key="4">
    <source>
        <dbReference type="ARBA" id="ARBA00023015"/>
    </source>
</evidence>
<dbReference type="OMA" id="ATWFELQ"/>
<keyword evidence="3" id="KW-0862">Zinc</keyword>